<gene>
    <name evidence="13" type="ORF">ABL_10323</name>
</gene>
<keyword evidence="6" id="KW-1278">Translocase</keyword>
<evidence type="ECO:0000256" key="6">
    <source>
        <dbReference type="ARBA" id="ARBA00022967"/>
    </source>
</evidence>
<dbReference type="VEuPathDB" id="FungiDB:ASPNIDRAFT2_1158434"/>
<dbReference type="VEuPathDB" id="FungiDB:An02g10440"/>
<evidence type="ECO:0000256" key="1">
    <source>
        <dbReference type="ARBA" id="ARBA00008936"/>
    </source>
</evidence>
<dbReference type="InterPro" id="IPR055190">
    <property type="entry name" value="ATP-synt_VA_C"/>
</dbReference>
<evidence type="ECO:0000259" key="11">
    <source>
        <dbReference type="Pfam" id="PF16886"/>
    </source>
</evidence>
<dbReference type="CDD" id="cd18111">
    <property type="entry name" value="ATP-synt_V_A-type_alpha_C"/>
    <property type="match status" value="1"/>
</dbReference>
<keyword evidence="9" id="KW-1133">Transmembrane helix</keyword>
<dbReference type="GO" id="GO:0046034">
    <property type="term" value="P:ATP metabolic process"/>
    <property type="evidence" value="ECO:0007669"/>
    <property type="project" value="InterPro"/>
</dbReference>
<dbReference type="Pfam" id="PF00006">
    <property type="entry name" value="ATP-synt_ab"/>
    <property type="match status" value="1"/>
</dbReference>
<reference evidence="14" key="1">
    <citation type="journal article" date="2016" name="Genome Announc.">
        <title>Draft genome sequence of Aspergillus niger strain An76.</title>
        <authorList>
            <person name="Gong W."/>
            <person name="Cheng Z."/>
            <person name="Zhang H."/>
            <person name="Liu L."/>
            <person name="Gao P."/>
            <person name="Wang L."/>
        </authorList>
    </citation>
    <scope>NUCLEOTIDE SEQUENCE [LARGE SCALE GENOMIC DNA]</scope>
    <source>
        <strain evidence="14">An76</strain>
    </source>
</reference>
<dbReference type="PANTHER" id="PTHR43607">
    <property type="entry name" value="V-TYPE PROTON ATPASE CATALYTIC SUBUNIT A"/>
    <property type="match status" value="1"/>
</dbReference>
<evidence type="ECO:0000256" key="7">
    <source>
        <dbReference type="ARBA" id="ARBA00023065"/>
    </source>
</evidence>
<dbReference type="Gene3D" id="2.40.50.100">
    <property type="match status" value="1"/>
</dbReference>
<dbReference type="InterPro" id="IPR024034">
    <property type="entry name" value="ATPase_F1/V1_b/a_C"/>
</dbReference>
<dbReference type="OrthoDB" id="6431331at2759"/>
<comment type="similarity">
    <text evidence="1">Belongs to the ATPase alpha/beta chains family.</text>
</comment>
<keyword evidence="5" id="KW-0067">ATP-binding</keyword>
<proteinExistence type="inferred from homology"/>
<evidence type="ECO:0000256" key="3">
    <source>
        <dbReference type="ARBA" id="ARBA00022448"/>
    </source>
</evidence>
<dbReference type="SUPFAM" id="SSF47917">
    <property type="entry name" value="C-terminal domain of alpha and beta subunits of F1 ATP synthase"/>
    <property type="match status" value="1"/>
</dbReference>
<evidence type="ECO:0000259" key="10">
    <source>
        <dbReference type="Pfam" id="PF00006"/>
    </source>
</evidence>
<dbReference type="GO" id="GO:0046961">
    <property type="term" value="F:proton-transporting ATPase activity, rotational mechanism"/>
    <property type="evidence" value="ECO:0007669"/>
    <property type="project" value="InterPro"/>
</dbReference>
<evidence type="ECO:0000256" key="5">
    <source>
        <dbReference type="ARBA" id="ARBA00022840"/>
    </source>
</evidence>
<dbReference type="Gene3D" id="3.40.50.1820">
    <property type="entry name" value="alpha/beta hydrolase"/>
    <property type="match status" value="1"/>
</dbReference>
<evidence type="ECO:0000256" key="4">
    <source>
        <dbReference type="ARBA" id="ARBA00022741"/>
    </source>
</evidence>
<dbReference type="EMBL" id="BCMY01000034">
    <property type="protein sequence ID" value="GAQ47662.1"/>
    <property type="molecule type" value="Genomic_DNA"/>
</dbReference>
<comment type="caution">
    <text evidence="13">The sequence shown here is derived from an EMBL/GenBank/DDBJ whole genome shotgun (WGS) entry which is preliminary data.</text>
</comment>
<dbReference type="InterPro" id="IPR027417">
    <property type="entry name" value="P-loop_NTPase"/>
</dbReference>
<dbReference type="VEuPathDB" id="FungiDB:M747DRAFT_321561"/>
<accession>A0A117E534</accession>
<comment type="catalytic activity">
    <reaction evidence="8">
        <text>ATP + H2O + 4 H(+)(in) = ADP + phosphate + 5 H(+)(out)</text>
        <dbReference type="Rhea" id="RHEA:57720"/>
        <dbReference type="ChEBI" id="CHEBI:15377"/>
        <dbReference type="ChEBI" id="CHEBI:15378"/>
        <dbReference type="ChEBI" id="CHEBI:30616"/>
        <dbReference type="ChEBI" id="CHEBI:43474"/>
        <dbReference type="ChEBI" id="CHEBI:456216"/>
        <dbReference type="EC" id="7.1.2.2"/>
    </reaction>
</comment>
<dbReference type="Gene3D" id="1.10.1140.10">
    <property type="entry name" value="Bovine Mitochondrial F1-atpase, Atp Synthase Beta Chain, Chain D, domain 3"/>
    <property type="match status" value="1"/>
</dbReference>
<feature type="domain" description="ATP synthase A/B type C-terminal" evidence="12">
    <location>
        <begin position="741"/>
        <end position="824"/>
    </location>
</feature>
<evidence type="ECO:0000256" key="2">
    <source>
        <dbReference type="ARBA" id="ARBA00012473"/>
    </source>
</evidence>
<keyword evidence="4" id="KW-0547">Nucleotide-binding</keyword>
<feature type="transmembrane region" description="Helical" evidence="9">
    <location>
        <begin position="52"/>
        <end position="74"/>
    </location>
</feature>
<dbReference type="SUPFAM" id="SSF52540">
    <property type="entry name" value="P-loop containing nucleoside triphosphate hydrolases"/>
    <property type="match status" value="1"/>
</dbReference>
<evidence type="ECO:0000259" key="12">
    <source>
        <dbReference type="Pfam" id="PF22919"/>
    </source>
</evidence>
<feature type="domain" description="ATPase F1/V1/A1 complex alpha/beta subunit nucleotide-binding" evidence="10">
    <location>
        <begin position="579"/>
        <end position="668"/>
    </location>
</feature>
<dbReference type="AlphaFoldDB" id="A0A117E534"/>
<dbReference type="FunFam" id="2.40.50.100:FF:000008">
    <property type="entry name" value="V-type proton ATPase catalytic subunit A"/>
    <property type="match status" value="1"/>
</dbReference>
<dbReference type="PANTHER" id="PTHR43607:SF1">
    <property type="entry name" value="H(+)-TRANSPORTING TWO-SECTOR ATPASE"/>
    <property type="match status" value="1"/>
</dbReference>
<evidence type="ECO:0000256" key="8">
    <source>
        <dbReference type="ARBA" id="ARBA00048383"/>
    </source>
</evidence>
<evidence type="ECO:0000313" key="13">
    <source>
        <dbReference type="EMBL" id="GAQ47662.1"/>
    </source>
</evidence>
<dbReference type="InterPro" id="IPR031686">
    <property type="entry name" value="ATP-synth_a_Xtn"/>
</dbReference>
<feature type="transmembrane region" description="Helical" evidence="9">
    <location>
        <begin position="12"/>
        <end position="40"/>
    </location>
</feature>
<dbReference type="Gene3D" id="3.40.50.300">
    <property type="entry name" value="P-loop containing nucleotide triphosphate hydrolases"/>
    <property type="match status" value="1"/>
</dbReference>
<dbReference type="Pfam" id="PF22919">
    <property type="entry name" value="ATP-synt_VA_C"/>
    <property type="match status" value="1"/>
</dbReference>
<name>A0A117E534_ASPNG</name>
<dbReference type="GO" id="GO:0005524">
    <property type="term" value="F:ATP binding"/>
    <property type="evidence" value="ECO:0007669"/>
    <property type="project" value="UniProtKB-KW"/>
</dbReference>
<keyword evidence="3" id="KW-0813">Transport</keyword>
<sequence length="884" mass="99910">MIGTSPAEYFFMRICILFLHNIAPISALYCIQLLLAQFFHLPTYVEIIPYPIQIWLTAEAIFFTAVFVPVKYALDRSPIYHRRDNVKDFIRWAFFTPGYVQERDQQNEGEVETYVTEIEKLTGRELPPGRMDVKSLGQLLNEAGGSHRSLLWYTCIFVVDTMMYCKMLYSGFHFHRNSLSRFFTVFPFRPPTILTTYRSPARHLTYWHRRHTSRTRLPVLFIHGIGVGLYPYTSFLRDLDKELERGATDDNEVGIIALEIMPISSRITHPALEKDVMIHEIMEIIRYHGWSRFVLVSHSYGSIIAANLLKSDQSAPLIGPMVFIDPVSFLLHLPDVAYNFIARRPARANEYQLWYFGSKDIGVAHALARRFSWVDNIIWKEDLRIKGDNNQEEDRNVTVVLSGKDLIVDAETVGQYLMAGVAVGDPVTGTGQPLTVELGPGLMGTIYDGTQRPLEAILYLIRSIYIPRGIDVPALNREKVWNFKPGNFKIGDYIAGGDIWGSVFENNLLDDYKIMLPPRARGRITRIVGPFSYTIIEKLLAVEFDGNEIVYSMMHIWPRVLDALFPCAQGGTVYIPGADVIIYVGCGERGNEMAEVLMEFPQLSINIGGRTEPIMKRTCLIANTSNMPVAACEVSIYTGITISEYFRDQGKNVTLLADSTSCWAEALRSKLASFYERAGRVVAIGRAERNGSLSIIGVVSPPGGDFSDPVTSCTLGIVQVFWGLDKTLAQRKHFPSVNVSLSYTSIYDDLKQFVQLVGKTALNDHEKIILDVASLVEEDFLQQNAYSSYDQFCPLWKTEYLMKGFMDFYGESQAIISQGYSWAKVKGFSADTWSALRNMKFETPDDEDIVSAKYNNILHTMLDNFASFLASAADTEGRARSSKC</sequence>
<dbReference type="Proteomes" id="UP000068243">
    <property type="component" value="Unassembled WGS sequence"/>
</dbReference>
<organism evidence="13 14">
    <name type="scientific">Aspergillus niger</name>
    <dbReference type="NCBI Taxonomy" id="5061"/>
    <lineage>
        <taxon>Eukaryota</taxon>
        <taxon>Fungi</taxon>
        <taxon>Dikarya</taxon>
        <taxon>Ascomycota</taxon>
        <taxon>Pezizomycotina</taxon>
        <taxon>Eurotiomycetes</taxon>
        <taxon>Eurotiomycetidae</taxon>
        <taxon>Eurotiales</taxon>
        <taxon>Aspergillaceae</taxon>
        <taxon>Aspergillus</taxon>
        <taxon>Aspergillus subgen. Circumdati</taxon>
    </lineage>
</organism>
<keyword evidence="7" id="KW-0406">Ion transport</keyword>
<keyword evidence="9" id="KW-0472">Membrane</keyword>
<dbReference type="GO" id="GO:0000329">
    <property type="term" value="C:fungal-type vacuole membrane"/>
    <property type="evidence" value="ECO:0007669"/>
    <property type="project" value="TreeGrafter"/>
</dbReference>
<protein>
    <recommendedName>
        <fullName evidence="2">H(+)-transporting two-sector ATPase</fullName>
        <ecNumber evidence="2">7.1.2.2</ecNumber>
    </recommendedName>
</protein>
<evidence type="ECO:0000313" key="14">
    <source>
        <dbReference type="Proteomes" id="UP000068243"/>
    </source>
</evidence>
<feature type="domain" description="ATPsynthase alpha/beta subunit barrel-sandwich" evidence="11">
    <location>
        <begin position="472"/>
        <end position="558"/>
    </location>
</feature>
<evidence type="ECO:0000256" key="9">
    <source>
        <dbReference type="SAM" id="Phobius"/>
    </source>
</evidence>
<dbReference type="Pfam" id="PF16886">
    <property type="entry name" value="ATP-synt_ab_Xtn"/>
    <property type="match status" value="1"/>
</dbReference>
<dbReference type="InterPro" id="IPR000194">
    <property type="entry name" value="ATPase_F1/V1/A1_a/bsu_nucl-bd"/>
</dbReference>
<dbReference type="EC" id="7.1.2.2" evidence="2"/>
<dbReference type="VEuPathDB" id="FungiDB:ATCC64974_54270"/>
<dbReference type="InterPro" id="IPR029058">
    <property type="entry name" value="AB_hydrolase_fold"/>
</dbReference>
<keyword evidence="9" id="KW-0812">Transmembrane</keyword>
<dbReference type="InterPro" id="IPR022878">
    <property type="entry name" value="V-ATPase_asu"/>
</dbReference>
<dbReference type="SUPFAM" id="SSF53474">
    <property type="entry name" value="alpha/beta-Hydrolases"/>
    <property type="match status" value="1"/>
</dbReference>